<name>A0A1G2BW56_9BACT</name>
<comment type="caution">
    <text evidence="2">The sequence shown here is derived from an EMBL/GenBank/DDBJ whole genome shotgun (WGS) entry which is preliminary data.</text>
</comment>
<dbReference type="Gene3D" id="3.30.420.10">
    <property type="entry name" value="Ribonuclease H-like superfamily/Ribonuclease H"/>
    <property type="match status" value="1"/>
</dbReference>
<sequence length="133" mass="15126">MNKVRALCTFTHGSVKKEDTVQTLKHLIIHIKEPIALFWDGLAQHRARLVRAFLDTHKKKFVMVERFPAYAPELNPQEYLWASSKTKDFAGYVPEETGDLLLRAKKSIKRIQRSPDILRGALRASGLFHAGGS</sequence>
<feature type="domain" description="Tc1-like transposase DDE" evidence="1">
    <location>
        <begin position="6"/>
        <end position="87"/>
    </location>
</feature>
<proteinExistence type="predicted"/>
<organism evidence="2 3">
    <name type="scientific">Candidatus Komeilibacteria bacterium RIFCSPLOWO2_01_FULL_53_11</name>
    <dbReference type="NCBI Taxonomy" id="1798552"/>
    <lineage>
        <taxon>Bacteria</taxon>
        <taxon>Candidatus Komeiliibacteriota</taxon>
    </lineage>
</organism>
<dbReference type="GO" id="GO:0003676">
    <property type="term" value="F:nucleic acid binding"/>
    <property type="evidence" value="ECO:0007669"/>
    <property type="project" value="InterPro"/>
</dbReference>
<accession>A0A1G2BW56</accession>
<evidence type="ECO:0000313" key="3">
    <source>
        <dbReference type="Proteomes" id="UP000177349"/>
    </source>
</evidence>
<evidence type="ECO:0000313" key="2">
    <source>
        <dbReference type="EMBL" id="OGY92749.1"/>
    </source>
</evidence>
<reference evidence="2 3" key="1">
    <citation type="journal article" date="2016" name="Nat. Commun.">
        <title>Thousands of microbial genomes shed light on interconnected biogeochemical processes in an aquifer system.</title>
        <authorList>
            <person name="Anantharaman K."/>
            <person name="Brown C.T."/>
            <person name="Hug L.A."/>
            <person name="Sharon I."/>
            <person name="Castelle C.J."/>
            <person name="Probst A.J."/>
            <person name="Thomas B.C."/>
            <person name="Singh A."/>
            <person name="Wilkins M.J."/>
            <person name="Karaoz U."/>
            <person name="Brodie E.L."/>
            <person name="Williams K.H."/>
            <person name="Hubbard S.S."/>
            <person name="Banfield J.F."/>
        </authorList>
    </citation>
    <scope>NUCLEOTIDE SEQUENCE [LARGE SCALE GENOMIC DNA]</scope>
</reference>
<dbReference type="AlphaFoldDB" id="A0A1G2BW56"/>
<evidence type="ECO:0000259" key="1">
    <source>
        <dbReference type="Pfam" id="PF13358"/>
    </source>
</evidence>
<dbReference type="InterPro" id="IPR038717">
    <property type="entry name" value="Tc1-like_DDE_dom"/>
</dbReference>
<dbReference type="EMBL" id="MHKN01000011">
    <property type="protein sequence ID" value="OGY92749.1"/>
    <property type="molecule type" value="Genomic_DNA"/>
</dbReference>
<gene>
    <name evidence="2" type="ORF">A3B31_00040</name>
</gene>
<protein>
    <recommendedName>
        <fullName evidence="1">Tc1-like transposase DDE domain-containing protein</fullName>
    </recommendedName>
</protein>
<dbReference type="Proteomes" id="UP000177349">
    <property type="component" value="Unassembled WGS sequence"/>
</dbReference>
<dbReference type="Pfam" id="PF13358">
    <property type="entry name" value="DDE_3"/>
    <property type="match status" value="1"/>
</dbReference>
<dbReference type="InterPro" id="IPR036397">
    <property type="entry name" value="RNaseH_sf"/>
</dbReference>